<dbReference type="EMBL" id="CP031388">
    <property type="protein sequence ID" value="QPH05004.1"/>
    <property type="molecule type" value="Genomic_DNA"/>
</dbReference>
<dbReference type="PANTHER" id="PTHR13593">
    <property type="match status" value="1"/>
</dbReference>
<dbReference type="Proteomes" id="UP000594364">
    <property type="component" value="Chromosome 4"/>
</dbReference>
<evidence type="ECO:0000313" key="1">
    <source>
        <dbReference type="EMBL" id="QPH05004.1"/>
    </source>
</evidence>
<reference evidence="1 2" key="1">
    <citation type="journal article" date="2018" name="PLoS Genet.">
        <title>Repeat elements organise 3D genome structure and mediate transcription in the filamentous fungus Epichloe festucae.</title>
        <authorList>
            <person name="Winter D.J."/>
            <person name="Ganley A.R.D."/>
            <person name="Young C.A."/>
            <person name="Liachko I."/>
            <person name="Schardl C.L."/>
            <person name="Dupont P.Y."/>
            <person name="Berry D."/>
            <person name="Ram A."/>
            <person name="Scott B."/>
            <person name="Cox M.P."/>
        </authorList>
    </citation>
    <scope>NUCLEOTIDE SEQUENCE [LARGE SCALE GENOMIC DNA]</scope>
    <source>
        <strain evidence="1 2">Fl1</strain>
    </source>
</reference>
<dbReference type="SUPFAM" id="SSF51695">
    <property type="entry name" value="PLC-like phosphodiesterases"/>
    <property type="match status" value="1"/>
</dbReference>
<dbReference type="Pfam" id="PF14441">
    <property type="entry name" value="OTT_1508_deam"/>
    <property type="match status" value="1"/>
</dbReference>
<evidence type="ECO:0000313" key="2">
    <source>
        <dbReference type="Proteomes" id="UP000594364"/>
    </source>
</evidence>
<dbReference type="GO" id="GO:0008081">
    <property type="term" value="F:phosphoric diester hydrolase activity"/>
    <property type="evidence" value="ECO:0007669"/>
    <property type="project" value="InterPro"/>
</dbReference>
<dbReference type="Gene3D" id="3.20.20.190">
    <property type="entry name" value="Phosphatidylinositol (PI) phosphodiesterase"/>
    <property type="match status" value="1"/>
</dbReference>
<keyword evidence="2" id="KW-1185">Reference proteome</keyword>
<sequence>MAPASVPRSSYTCAENVAILRLLHSVPAPPSRNLVNDRSIRHDGYSLPFDRERKLVGVVAFLSSLTDDSEHIPAVCVEEKHAPSSQGAAHVLLAVNRKSHRDGDGTLALIRRGLQSIFEILGRVSDGKPDALNEATTAHRSTANRPGNLEDAMFKAIVSMCSPRILCRLRLIPNARKTSKQPFKTALENSIASVRQLQGKKGDGTNAIAERFEESAKHVIRLIDSWSSYRSNHRLEELVLGVHQLSRVEGLESLLDKVPHRDMDPSSKRSLVNIVRKVSRYREAARFLCRTAKRFPITRHMEVVAVQLPQAAFQKAPWTDYSPSLASALTRFESSQNQVQLRSTCHLLGTTEEEAAKKFEKQTLETLKKAKIHAEVQLLAYCELMPPPANRPRVICSSKDACYLCNALLGLSKRVHTPRCHGRLYPGWRMPALPALARMQEGLNDCLSRQITLSLAALLRTRNKTMYPDPNESTLLTIALSATTISTGMVKDDAGEKVSLSSIRDDALHSECGSLVFQENQTSAEDVLNKLSGDDVNVVDSSESQSTLASPVDAKSRIELMTPGRIQSAAVESRDAYRVFRAGLLEIHVENPRATGQSASGSGVDEVTSLEEAYKAAVQTLLAQEWWPLLWTSLLQLLPFTATVLTACNGHAELCGKKYSEVTFVGSHDSAFVGPTPIHNQYVSVTDQLRLGVRFLQAQTHSKYGAIEMCHTHCWELDSGSLAKYLQEIATWMNSNPNEVVTLLLTNGDAIPVQRFDAAFESTGLKNYAFHPNGRLSKDDWPTLQQLIDAETRLVVFMDYNTDQRTVDYLINEFDYFWETPYGITDENFPTCSVDRPPDGDPQMLMGIMNHMLNFRIGGIVFPDQVDAKTTNSLGSIARQVNLCESQGKQQPNVILLDYINIGDAQMAQLTFNGLA</sequence>
<dbReference type="InterPro" id="IPR027796">
    <property type="entry name" value="OTT_1508_deam-like"/>
</dbReference>
<dbReference type="AlphaFoldDB" id="A0A7S9PWJ2"/>
<proteinExistence type="predicted"/>
<dbReference type="PANTHER" id="PTHR13593:SF146">
    <property type="entry name" value="PLC-LIKE PHOSPHODIESTERASE"/>
    <property type="match status" value="1"/>
</dbReference>
<dbReference type="InterPro" id="IPR017946">
    <property type="entry name" value="PLC-like_Pdiesterase_TIM-brl"/>
</dbReference>
<dbReference type="Pfam" id="PF26146">
    <property type="entry name" value="PI-PLC_X"/>
    <property type="match status" value="1"/>
</dbReference>
<dbReference type="GO" id="GO:0006629">
    <property type="term" value="P:lipid metabolic process"/>
    <property type="evidence" value="ECO:0007669"/>
    <property type="project" value="InterPro"/>
</dbReference>
<name>A0A7S9PWJ2_EPIFF</name>
<gene>
    <name evidence="1" type="ORF">C2857_002441</name>
</gene>
<dbReference type="OrthoDB" id="7984201at2759"/>
<protein>
    <submittedName>
        <fullName evidence="1">Uncharacterized protein</fullName>
    </submittedName>
</protein>
<dbReference type="InterPro" id="IPR051057">
    <property type="entry name" value="PI-PLC_domain"/>
</dbReference>
<accession>A0A7S9PWJ2</accession>
<organism evidence="1 2">
    <name type="scientific">Epichloe festucae (strain Fl1)</name>
    <dbReference type="NCBI Taxonomy" id="877507"/>
    <lineage>
        <taxon>Eukaryota</taxon>
        <taxon>Fungi</taxon>
        <taxon>Dikarya</taxon>
        <taxon>Ascomycota</taxon>
        <taxon>Pezizomycotina</taxon>
        <taxon>Sordariomycetes</taxon>
        <taxon>Hypocreomycetidae</taxon>
        <taxon>Hypocreales</taxon>
        <taxon>Clavicipitaceae</taxon>
        <taxon>Epichloe</taxon>
    </lineage>
</organism>